<dbReference type="AlphaFoldDB" id="A0AAD4MTJ7"/>
<protein>
    <submittedName>
        <fullName evidence="8">Kinesin motor domain-containing protein</fullName>
    </submittedName>
</protein>
<dbReference type="SUPFAM" id="SSF52540">
    <property type="entry name" value="P-loop containing nucleoside triphosphate hydrolases"/>
    <property type="match status" value="1"/>
</dbReference>
<comment type="similarity">
    <text evidence="5">Belongs to the TRAFAC class myosin-kinesin ATPase superfamily. Kinesin family.</text>
</comment>
<dbReference type="Gene3D" id="3.40.850.10">
    <property type="entry name" value="Kinesin motor domain"/>
    <property type="match status" value="1"/>
</dbReference>
<organism evidence="8 9">
    <name type="scientific">Ditylenchus destructor</name>
    <dbReference type="NCBI Taxonomy" id="166010"/>
    <lineage>
        <taxon>Eukaryota</taxon>
        <taxon>Metazoa</taxon>
        <taxon>Ecdysozoa</taxon>
        <taxon>Nematoda</taxon>
        <taxon>Chromadorea</taxon>
        <taxon>Rhabditida</taxon>
        <taxon>Tylenchina</taxon>
        <taxon>Tylenchomorpha</taxon>
        <taxon>Sphaerularioidea</taxon>
        <taxon>Anguinidae</taxon>
        <taxon>Anguininae</taxon>
        <taxon>Ditylenchus</taxon>
    </lineage>
</organism>
<dbReference type="PANTHER" id="PTHR47969:SF28">
    <property type="entry name" value="KINESIN-LIKE PROTEIN KIF21B"/>
    <property type="match status" value="1"/>
</dbReference>
<reference evidence="8" key="1">
    <citation type="submission" date="2022-01" db="EMBL/GenBank/DDBJ databases">
        <title>Genome Sequence Resource for Two Populations of Ditylenchus destructor, the Migratory Endoparasitic Phytonematode.</title>
        <authorList>
            <person name="Zhang H."/>
            <person name="Lin R."/>
            <person name="Xie B."/>
        </authorList>
    </citation>
    <scope>NUCLEOTIDE SEQUENCE</scope>
    <source>
        <strain evidence="8">BazhouSP</strain>
    </source>
</reference>
<feature type="compositionally biased region" description="Basic and acidic residues" evidence="6">
    <location>
        <begin position="377"/>
        <end position="394"/>
    </location>
</feature>
<dbReference type="GO" id="GO:0051231">
    <property type="term" value="P:spindle elongation"/>
    <property type="evidence" value="ECO:0007669"/>
    <property type="project" value="TreeGrafter"/>
</dbReference>
<keyword evidence="3 5" id="KW-0067">ATP-binding</keyword>
<dbReference type="GO" id="GO:0003777">
    <property type="term" value="F:microtubule motor activity"/>
    <property type="evidence" value="ECO:0007669"/>
    <property type="project" value="InterPro"/>
</dbReference>
<accession>A0AAD4MTJ7</accession>
<dbReference type="GO" id="GO:0007052">
    <property type="term" value="P:mitotic spindle organization"/>
    <property type="evidence" value="ECO:0007669"/>
    <property type="project" value="TreeGrafter"/>
</dbReference>
<evidence type="ECO:0000313" key="8">
    <source>
        <dbReference type="EMBL" id="KAI1700912.1"/>
    </source>
</evidence>
<dbReference type="InterPro" id="IPR027640">
    <property type="entry name" value="Kinesin-like_fam"/>
</dbReference>
<dbReference type="InterPro" id="IPR036961">
    <property type="entry name" value="Kinesin_motor_dom_sf"/>
</dbReference>
<sequence>MTACMWPSESDLKARRKRQNNPGCALPLFPECLKLLLEFSGRSSMFIHLSTGTFDGYNATVVAYGQTGSGKTFTMGTSFESNATTSSQLDKMIGIIPRAAIHLFDGIQAKKEEARAKGLVEPVFEVQVSFIELYNEEILDLLAEEKRYNLKIHEDATNGEIYLKGVTRVQVNSGEEIMRALKNGSLKRSTAETNMNPASSRSHAIFSLLIKQQRVVFAKHRSEWELSAGCGTGGADCEISLCGLGRSERLKGTGVTRERQKEGISINCGLLELGNVISALGGGAGKVMHVHYRDSKLTRLLQDSLGGNRENDRATALYNKMVERLCIADLNRGRISELESDLKRLNQYNSNVSHKNSQLQRENNALKRRLNQYESTGESKRRRDEEARARERECAAAAEQQRKSLQKVAKYLKHQYP</sequence>
<evidence type="ECO:0000256" key="4">
    <source>
        <dbReference type="ARBA" id="ARBA00023212"/>
    </source>
</evidence>
<dbReference type="Pfam" id="PF00225">
    <property type="entry name" value="Kinesin"/>
    <property type="match status" value="1"/>
</dbReference>
<dbReference type="PROSITE" id="PS50067">
    <property type="entry name" value="KINESIN_MOTOR_2"/>
    <property type="match status" value="1"/>
</dbReference>
<evidence type="ECO:0000256" key="2">
    <source>
        <dbReference type="ARBA" id="ARBA00022741"/>
    </source>
</evidence>
<keyword evidence="2 5" id="KW-0547">Nucleotide-binding</keyword>
<dbReference type="Proteomes" id="UP001201812">
    <property type="component" value="Unassembled WGS sequence"/>
</dbReference>
<evidence type="ECO:0000256" key="5">
    <source>
        <dbReference type="PROSITE-ProRule" id="PRU00283"/>
    </source>
</evidence>
<dbReference type="GO" id="GO:0005875">
    <property type="term" value="C:microtubule associated complex"/>
    <property type="evidence" value="ECO:0007669"/>
    <property type="project" value="TreeGrafter"/>
</dbReference>
<dbReference type="InterPro" id="IPR001752">
    <property type="entry name" value="Kinesin_motor_dom"/>
</dbReference>
<dbReference type="GO" id="GO:0008017">
    <property type="term" value="F:microtubule binding"/>
    <property type="evidence" value="ECO:0007669"/>
    <property type="project" value="InterPro"/>
</dbReference>
<dbReference type="GO" id="GO:0005524">
    <property type="term" value="F:ATP binding"/>
    <property type="evidence" value="ECO:0007669"/>
    <property type="project" value="UniProtKB-UniRule"/>
</dbReference>
<dbReference type="InterPro" id="IPR027417">
    <property type="entry name" value="P-loop_NTPase"/>
</dbReference>
<keyword evidence="9" id="KW-1185">Reference proteome</keyword>
<dbReference type="SMART" id="SM00129">
    <property type="entry name" value="KISc"/>
    <property type="match status" value="1"/>
</dbReference>
<evidence type="ECO:0000256" key="6">
    <source>
        <dbReference type="SAM" id="MobiDB-lite"/>
    </source>
</evidence>
<gene>
    <name evidence="8" type="ORF">DdX_16408</name>
</gene>
<dbReference type="EMBL" id="JAKKPZ010000131">
    <property type="protein sequence ID" value="KAI1700912.1"/>
    <property type="molecule type" value="Genomic_DNA"/>
</dbReference>
<keyword evidence="4" id="KW-0963">Cytoplasm</keyword>
<keyword evidence="5" id="KW-0505">Motor protein</keyword>
<feature type="domain" description="Kinesin motor" evidence="7">
    <location>
        <begin position="54"/>
        <end position="309"/>
    </location>
</feature>
<proteinExistence type="inferred from homology"/>
<feature type="binding site" evidence="5">
    <location>
        <begin position="65"/>
        <end position="72"/>
    </location>
    <ligand>
        <name>ATP</name>
        <dbReference type="ChEBI" id="CHEBI:30616"/>
    </ligand>
</feature>
<comment type="caution">
    <text evidence="8">The sequence shown here is derived from an EMBL/GenBank/DDBJ whole genome shotgun (WGS) entry which is preliminary data.</text>
</comment>
<feature type="region of interest" description="Disordered" evidence="6">
    <location>
        <begin position="373"/>
        <end position="398"/>
    </location>
</feature>
<dbReference type="GO" id="GO:0007018">
    <property type="term" value="P:microtubule-based movement"/>
    <property type="evidence" value="ECO:0007669"/>
    <property type="project" value="InterPro"/>
</dbReference>
<dbReference type="PANTHER" id="PTHR47969">
    <property type="entry name" value="CHROMOSOME-ASSOCIATED KINESIN KIF4A-RELATED"/>
    <property type="match status" value="1"/>
</dbReference>
<evidence type="ECO:0000259" key="7">
    <source>
        <dbReference type="PROSITE" id="PS50067"/>
    </source>
</evidence>
<dbReference type="PRINTS" id="PR00380">
    <property type="entry name" value="KINESINHEAVY"/>
</dbReference>
<comment type="subcellular location">
    <subcellularLocation>
        <location evidence="1">Cytoplasm</location>
        <location evidence="1">Cytoskeleton</location>
    </subcellularLocation>
</comment>
<evidence type="ECO:0000313" key="9">
    <source>
        <dbReference type="Proteomes" id="UP001201812"/>
    </source>
</evidence>
<evidence type="ECO:0000256" key="1">
    <source>
        <dbReference type="ARBA" id="ARBA00004245"/>
    </source>
</evidence>
<evidence type="ECO:0000256" key="3">
    <source>
        <dbReference type="ARBA" id="ARBA00022840"/>
    </source>
</evidence>
<keyword evidence="4" id="KW-0206">Cytoskeleton</keyword>
<name>A0AAD4MTJ7_9BILA</name>